<feature type="compositionally biased region" description="Low complexity" evidence="1">
    <location>
        <begin position="217"/>
        <end position="236"/>
    </location>
</feature>
<sequence>MGHRSPLRRTRTGRAGLILGAALFTGLMLGSPPGVRAAELSEVLASVTARLAPGETVTAVDPGALYVAARSLTLERAVSDPGAVALLGTLASRTRPDPAGRDAVLAGVRAGLDDLARGGRLAPTAQSDLLTRTMVNAGLPAPAPGPSPAARPMLPDPPLPVIGAPKAPPSPVPQAFDRSTPLPPRPPMPLAPPSAHPPAPPSGTPDGFPFRYPMAYPQPQTQPHPQRQVQPQIQPAQPFPYPTPPGYSPPYIAAPATLPPGYPQQAYPQQAAPQPAYPQHVTPPSAYPQPPTAPPGYPNAAPLPPGYAGAPYGPTPTPWIGPESTGVPAPRSLGADPGIMDLPDLVRSPPAVLADSGF</sequence>
<reference evidence="2 3" key="1">
    <citation type="submission" date="2019-09" db="EMBL/GenBank/DDBJ databases">
        <title>Genome sequence of Roseospira marina, one of the more divergent members of the non-sulfur purple photosynthetic bacterial family, the Rhodospirillaceae.</title>
        <authorList>
            <person name="Meyer T."/>
            <person name="Kyndt J."/>
        </authorList>
    </citation>
    <scope>NUCLEOTIDE SEQUENCE [LARGE SCALE GENOMIC DNA]</scope>
    <source>
        <strain evidence="2 3">DSM 15113</strain>
    </source>
</reference>
<feature type="compositionally biased region" description="Pro residues" evidence="1">
    <location>
        <begin position="237"/>
        <end position="248"/>
    </location>
</feature>
<evidence type="ECO:0000313" key="3">
    <source>
        <dbReference type="Proteomes" id="UP000324065"/>
    </source>
</evidence>
<protein>
    <submittedName>
        <fullName evidence="2">Uncharacterized protein</fullName>
    </submittedName>
</protein>
<dbReference type="EMBL" id="VWPJ01000013">
    <property type="protein sequence ID" value="KAA5604895.1"/>
    <property type="molecule type" value="Genomic_DNA"/>
</dbReference>
<feature type="compositionally biased region" description="Pro residues" evidence="1">
    <location>
        <begin position="141"/>
        <end position="172"/>
    </location>
</feature>
<feature type="compositionally biased region" description="Pro residues" evidence="1">
    <location>
        <begin position="181"/>
        <end position="203"/>
    </location>
</feature>
<dbReference type="AlphaFoldDB" id="A0A5M6IAX1"/>
<comment type="caution">
    <text evidence="2">The sequence shown here is derived from an EMBL/GenBank/DDBJ whole genome shotgun (WGS) entry which is preliminary data.</text>
</comment>
<proteinExistence type="predicted"/>
<dbReference type="PRINTS" id="PR01217">
    <property type="entry name" value="PRICHEXTENSN"/>
</dbReference>
<feature type="compositionally biased region" description="Low complexity" evidence="1">
    <location>
        <begin position="263"/>
        <end position="279"/>
    </location>
</feature>
<accession>A0A5M6IAX1</accession>
<organism evidence="2 3">
    <name type="scientific">Roseospira marina</name>
    <dbReference type="NCBI Taxonomy" id="140057"/>
    <lineage>
        <taxon>Bacteria</taxon>
        <taxon>Pseudomonadati</taxon>
        <taxon>Pseudomonadota</taxon>
        <taxon>Alphaproteobacteria</taxon>
        <taxon>Rhodospirillales</taxon>
        <taxon>Rhodospirillaceae</taxon>
        <taxon>Roseospira</taxon>
    </lineage>
</organism>
<name>A0A5M6IAX1_9PROT</name>
<gene>
    <name evidence="2" type="ORF">F1188_13820</name>
</gene>
<feature type="compositionally biased region" description="Pro residues" evidence="1">
    <location>
        <begin position="285"/>
        <end position="302"/>
    </location>
</feature>
<feature type="region of interest" description="Disordered" evidence="1">
    <location>
        <begin position="136"/>
        <end position="302"/>
    </location>
</feature>
<feature type="region of interest" description="Disordered" evidence="1">
    <location>
        <begin position="314"/>
        <end position="358"/>
    </location>
</feature>
<dbReference type="Proteomes" id="UP000324065">
    <property type="component" value="Unassembled WGS sequence"/>
</dbReference>
<evidence type="ECO:0000313" key="2">
    <source>
        <dbReference type="EMBL" id="KAA5604895.1"/>
    </source>
</evidence>
<keyword evidence="3" id="KW-1185">Reference proteome</keyword>
<dbReference type="RefSeq" id="WP_150063026.1">
    <property type="nucleotide sequence ID" value="NZ_JACHII010000012.1"/>
</dbReference>
<evidence type="ECO:0000256" key="1">
    <source>
        <dbReference type="SAM" id="MobiDB-lite"/>
    </source>
</evidence>